<evidence type="ECO:0000256" key="3">
    <source>
        <dbReference type="ARBA" id="ARBA00012560"/>
    </source>
</evidence>
<evidence type="ECO:0000256" key="6">
    <source>
        <dbReference type="ARBA" id="ARBA00022679"/>
    </source>
</evidence>
<keyword evidence="6 10" id="KW-0808">Transferase</keyword>
<comment type="similarity">
    <text evidence="2 10">Belongs to the disproportionating enzyme family.</text>
</comment>
<evidence type="ECO:0000256" key="10">
    <source>
        <dbReference type="RuleBase" id="RU361207"/>
    </source>
</evidence>
<evidence type="ECO:0000256" key="1">
    <source>
        <dbReference type="ARBA" id="ARBA00000439"/>
    </source>
</evidence>
<dbReference type="RefSeq" id="WP_311413393.1">
    <property type="nucleotide sequence ID" value="NZ_JAVRFL010000026.1"/>
</dbReference>
<name>A0ABU2X008_9ACTN</name>
<evidence type="ECO:0000256" key="9">
    <source>
        <dbReference type="ARBA" id="ARBA00031501"/>
    </source>
</evidence>
<evidence type="ECO:0000256" key="5">
    <source>
        <dbReference type="ARBA" id="ARBA00022676"/>
    </source>
</evidence>
<evidence type="ECO:0000256" key="7">
    <source>
        <dbReference type="ARBA" id="ARBA00023277"/>
    </source>
</evidence>
<dbReference type="PANTHER" id="PTHR32438">
    <property type="entry name" value="4-ALPHA-GLUCANOTRANSFERASE DPE1, CHLOROPLASTIC/AMYLOPLASTIC"/>
    <property type="match status" value="1"/>
</dbReference>
<evidence type="ECO:0000313" key="11">
    <source>
        <dbReference type="EMBL" id="MDT0531528.1"/>
    </source>
</evidence>
<reference evidence="11" key="1">
    <citation type="submission" date="2023-09" db="EMBL/GenBank/DDBJ databases">
        <title>30 novel species of actinomycetes from the DSMZ collection.</title>
        <authorList>
            <person name="Nouioui I."/>
        </authorList>
    </citation>
    <scope>NUCLEOTIDE SEQUENCE</scope>
    <source>
        <strain evidence="11">DSM 115977</strain>
    </source>
</reference>
<dbReference type="NCBIfam" id="NF011080">
    <property type="entry name" value="PRK14508.1-3"/>
    <property type="match status" value="1"/>
</dbReference>
<sequence>MPVNRRSGILLHPSSLPGRFGVGEFGPAAIEWLDFLAAAEQSVWQMLPLNPVGADGCPYQASSTLAGSPLYVSVERLRDEGLLTAADLADVPALPPDTVDYPAAGAVKADLLARAYAAFTPTADSEAFAREQAWWLDDYARYMTLRERHGGPWTSWPAPLARRDPDALARLDDTERDRLDYYRFEQYLFAAHFTAVRDHARRLGIELIGDVAMFAGTDSCETWAAPELFQLDAAGRPTAVAGFPPDEFSADGQVWGNALYRWELMAQDQYAWWVDRIRRMTQLYDMIRLDHFRGFLRYWAVPVGRPASAGGWRDGPGPSLFQAIRKELGEVVMLAEDLGPASAEVQQLRIDAGIPGMRLLQFAFAGDENQHLPHHYPTDCVAYTGTHDNDTTLGWWEESSADQRLRVERYLGGVPDGICRSMARAVFASVAELAVLPLQDVLELGPAARMNVPGQAEGSWRWRFRAEALTPGLEFRLRRLTETYGRDRRASTRRARGFTG</sequence>
<evidence type="ECO:0000256" key="4">
    <source>
        <dbReference type="ARBA" id="ARBA00020295"/>
    </source>
</evidence>
<protein>
    <recommendedName>
        <fullName evidence="4 10">4-alpha-glucanotransferase</fullName>
        <ecNumber evidence="3 10">2.4.1.25</ecNumber>
    </recommendedName>
    <alternativeName>
        <fullName evidence="8 10">Amylomaltase</fullName>
    </alternativeName>
    <alternativeName>
        <fullName evidence="9 10">Disproportionating enzyme</fullName>
    </alternativeName>
</protein>
<dbReference type="NCBIfam" id="TIGR00217">
    <property type="entry name" value="malQ"/>
    <property type="match status" value="1"/>
</dbReference>
<dbReference type="Proteomes" id="UP001180973">
    <property type="component" value="Unassembled WGS sequence"/>
</dbReference>
<evidence type="ECO:0000256" key="8">
    <source>
        <dbReference type="ARBA" id="ARBA00031423"/>
    </source>
</evidence>
<dbReference type="InterPro" id="IPR003385">
    <property type="entry name" value="Glyco_hydro_77"/>
</dbReference>
<keyword evidence="5 10" id="KW-0328">Glycosyltransferase</keyword>
<dbReference type="InterPro" id="IPR017853">
    <property type="entry name" value="GH"/>
</dbReference>
<dbReference type="GO" id="GO:0004134">
    <property type="term" value="F:4-alpha-glucanotransferase activity"/>
    <property type="evidence" value="ECO:0007669"/>
    <property type="project" value="UniProtKB-EC"/>
</dbReference>
<accession>A0ABU2X008</accession>
<dbReference type="EMBL" id="JAVRFL010000026">
    <property type="protein sequence ID" value="MDT0531528.1"/>
    <property type="molecule type" value="Genomic_DNA"/>
</dbReference>
<dbReference type="EC" id="2.4.1.25" evidence="3 10"/>
<gene>
    <name evidence="11" type="primary">malQ</name>
    <name evidence="11" type="ORF">RM555_21305</name>
</gene>
<comment type="catalytic activity">
    <reaction evidence="1 10">
        <text>Transfers a segment of a (1-&gt;4)-alpha-D-glucan to a new position in an acceptor, which may be glucose or a (1-&gt;4)-alpha-D-glucan.</text>
        <dbReference type="EC" id="2.4.1.25"/>
    </reaction>
</comment>
<proteinExistence type="inferred from homology"/>
<keyword evidence="7 10" id="KW-0119">Carbohydrate metabolism</keyword>
<dbReference type="PANTHER" id="PTHR32438:SF5">
    <property type="entry name" value="4-ALPHA-GLUCANOTRANSFERASE DPE1, CHLOROPLASTIC_AMYLOPLASTIC"/>
    <property type="match status" value="1"/>
</dbReference>
<dbReference type="Gene3D" id="3.20.20.80">
    <property type="entry name" value="Glycosidases"/>
    <property type="match status" value="1"/>
</dbReference>
<organism evidence="11 12">
    <name type="scientific">Micromonospora reichwaldensis</name>
    <dbReference type="NCBI Taxonomy" id="3075516"/>
    <lineage>
        <taxon>Bacteria</taxon>
        <taxon>Bacillati</taxon>
        <taxon>Actinomycetota</taxon>
        <taxon>Actinomycetes</taxon>
        <taxon>Micromonosporales</taxon>
        <taxon>Micromonosporaceae</taxon>
        <taxon>Micromonospora</taxon>
    </lineage>
</organism>
<evidence type="ECO:0000256" key="2">
    <source>
        <dbReference type="ARBA" id="ARBA00005684"/>
    </source>
</evidence>
<dbReference type="SUPFAM" id="SSF51445">
    <property type="entry name" value="(Trans)glycosidases"/>
    <property type="match status" value="1"/>
</dbReference>
<dbReference type="Pfam" id="PF02446">
    <property type="entry name" value="Glyco_hydro_77"/>
    <property type="match status" value="1"/>
</dbReference>
<comment type="caution">
    <text evidence="11">The sequence shown here is derived from an EMBL/GenBank/DDBJ whole genome shotgun (WGS) entry which is preliminary data.</text>
</comment>
<keyword evidence="12" id="KW-1185">Reference proteome</keyword>
<evidence type="ECO:0000313" key="12">
    <source>
        <dbReference type="Proteomes" id="UP001180973"/>
    </source>
</evidence>